<dbReference type="STRING" id="1349421.OI18_10730"/>
<organism evidence="5 6">
    <name type="scientific">Flavihumibacter solisilvae</name>
    <dbReference type="NCBI Taxonomy" id="1349421"/>
    <lineage>
        <taxon>Bacteria</taxon>
        <taxon>Pseudomonadati</taxon>
        <taxon>Bacteroidota</taxon>
        <taxon>Chitinophagia</taxon>
        <taxon>Chitinophagales</taxon>
        <taxon>Chitinophagaceae</taxon>
        <taxon>Flavihumibacter</taxon>
    </lineage>
</organism>
<dbReference type="EMBL" id="JSVC01000011">
    <property type="protein sequence ID" value="KIC94577.1"/>
    <property type="molecule type" value="Genomic_DNA"/>
</dbReference>
<dbReference type="OrthoDB" id="1490890at2"/>
<comment type="caution">
    <text evidence="5">The sequence shown here is derived from an EMBL/GenBank/DDBJ whole genome shotgun (WGS) entry which is preliminary data.</text>
</comment>
<dbReference type="InterPro" id="IPR022719">
    <property type="entry name" value="Motility-assoc_prot_GldM_C"/>
</dbReference>
<dbReference type="InterPro" id="IPR048406">
    <property type="entry name" value="GldM_Ig-like-2"/>
</dbReference>
<evidence type="ECO:0000313" key="5">
    <source>
        <dbReference type="EMBL" id="KIC94577.1"/>
    </source>
</evidence>
<protein>
    <recommendedName>
        <fullName evidence="7">Gliding motility protein GldM</fullName>
    </recommendedName>
</protein>
<sequence length="510" mass="54736">MALPKEPRQKMINMMYLVLTALLALNVSSEILNAFVTVNNSISTANKVVDDKNASTFKSFDAKLKDNKTAERAAIWHPKAMQAKKLSDDMSKYLDDLKLELKKESKGENLGTPEEHFSQDNLDASTRLLVEGAKGDELYKKLSDFKTQLLAVIPEEKANFEKSLPLSLEVPKSQTGSHGNNDWKSAYFRMTPTIAALTILSKFQNDVKNSEAQVVDFAHKQIGEVEVVFDEFQAFAGTNSTYLMPGQELEITAGVGAFSKAARPSVSVNGAAVPLGADGTALYKTTVSGAGEKTVNVKVNFTKPDGTPATVDKTIKYTVGVPSGASVFLEKMNVVYMMVDNPVMISAGSAGKEKMSVSFTGGSITPAGGDRYIIKPNKAGPAEIKVTVDGKTSSFPMRCKNLPDPTAMVGANRGGSMPAATFKAMGGVLAKLMDSEFDAKYEVISYVVGANGGAFPNYQQSANEGPRWSGGAAGIINRATPGSSIFFDQIRVKGPDGRVRELPGIFFNLK</sequence>
<dbReference type="Pfam" id="PF12080">
    <property type="entry name" value="GldM_4th"/>
    <property type="match status" value="1"/>
</dbReference>
<evidence type="ECO:0000259" key="2">
    <source>
        <dbReference type="Pfam" id="PF12081"/>
    </source>
</evidence>
<proteinExistence type="predicted"/>
<dbReference type="InterPro" id="IPR022720">
    <property type="entry name" value="Motility-assoc_prot_GldM_N"/>
</dbReference>
<keyword evidence="6" id="KW-1185">Reference proteome</keyword>
<dbReference type="RefSeq" id="WP_039139782.1">
    <property type="nucleotide sequence ID" value="NZ_JSVC01000011.1"/>
</dbReference>
<dbReference type="Pfam" id="PF21602">
    <property type="entry name" value="GldM_3rd"/>
    <property type="match status" value="1"/>
</dbReference>
<dbReference type="Pfam" id="PF12081">
    <property type="entry name" value="GldM_1st"/>
    <property type="match status" value="1"/>
</dbReference>
<dbReference type="NCBIfam" id="TIGR03517">
    <property type="entry name" value="GldM_gliding"/>
    <property type="match status" value="1"/>
</dbReference>
<feature type="domain" description="Gliding motility-associated protein GldM second immunoglobulin-like" evidence="4">
    <location>
        <begin position="327"/>
        <end position="392"/>
    </location>
</feature>
<feature type="domain" description="Gliding motility-associated protein GldM first immunoglobulin-like" evidence="3">
    <location>
        <begin position="226"/>
        <end position="319"/>
    </location>
</feature>
<dbReference type="InterPro" id="IPR048405">
    <property type="entry name" value="GldM_Ig-like-1"/>
</dbReference>
<feature type="domain" description="Gliding motility-associated protein GldM N-terminal" evidence="2">
    <location>
        <begin position="30"/>
        <end position="216"/>
    </location>
</feature>
<feature type="domain" description="Gliding motility-associated protein GldM C-terminal" evidence="1">
    <location>
        <begin position="403"/>
        <end position="506"/>
    </location>
</feature>
<evidence type="ECO:0000259" key="4">
    <source>
        <dbReference type="Pfam" id="PF21602"/>
    </source>
</evidence>
<reference evidence="5 6" key="1">
    <citation type="submission" date="2014-11" db="EMBL/GenBank/DDBJ databases">
        <title>Genome sequence of Flavihumibacter solisilvae 3-3.</title>
        <authorList>
            <person name="Zhou G."/>
            <person name="Li M."/>
            <person name="Wang G."/>
        </authorList>
    </citation>
    <scope>NUCLEOTIDE SEQUENCE [LARGE SCALE GENOMIC DNA]</scope>
    <source>
        <strain evidence="5 6">3-3</strain>
    </source>
</reference>
<accession>A0A0C1L3J7</accession>
<dbReference type="Proteomes" id="UP000031408">
    <property type="component" value="Unassembled WGS sequence"/>
</dbReference>
<evidence type="ECO:0008006" key="7">
    <source>
        <dbReference type="Google" id="ProtNLM"/>
    </source>
</evidence>
<evidence type="ECO:0000259" key="1">
    <source>
        <dbReference type="Pfam" id="PF12080"/>
    </source>
</evidence>
<dbReference type="AlphaFoldDB" id="A0A0C1L3J7"/>
<gene>
    <name evidence="5" type="ORF">OI18_10730</name>
</gene>
<dbReference type="InterPro" id="IPR019859">
    <property type="entry name" value="Motility-assoc_prot_GldM"/>
</dbReference>
<evidence type="ECO:0000313" key="6">
    <source>
        <dbReference type="Proteomes" id="UP000031408"/>
    </source>
</evidence>
<name>A0A0C1L3J7_9BACT</name>
<dbReference type="Pfam" id="PF21601">
    <property type="entry name" value="GldM_2nd"/>
    <property type="match status" value="1"/>
</dbReference>
<evidence type="ECO:0000259" key="3">
    <source>
        <dbReference type="Pfam" id="PF21601"/>
    </source>
</evidence>